<feature type="domain" description="S1 motif" evidence="1">
    <location>
        <begin position="23"/>
        <end position="83"/>
    </location>
</feature>
<dbReference type="RefSeq" id="WP_285968931.1">
    <property type="nucleotide sequence ID" value="NZ_CP127294.1"/>
</dbReference>
<evidence type="ECO:0000259" key="1">
    <source>
        <dbReference type="PROSITE" id="PS50126"/>
    </source>
</evidence>
<dbReference type="AlphaFoldDB" id="A0A9Y2MWW7"/>
<proteinExistence type="predicted"/>
<keyword evidence="3" id="KW-1185">Reference proteome</keyword>
<dbReference type="InterPro" id="IPR003029">
    <property type="entry name" value="S1_domain"/>
</dbReference>
<evidence type="ECO:0000313" key="2">
    <source>
        <dbReference type="EMBL" id="WIX78207.1"/>
    </source>
</evidence>
<organism evidence="2 3">
    <name type="scientific">Amycolatopsis carbonis</name>
    <dbReference type="NCBI Taxonomy" id="715471"/>
    <lineage>
        <taxon>Bacteria</taxon>
        <taxon>Bacillati</taxon>
        <taxon>Actinomycetota</taxon>
        <taxon>Actinomycetes</taxon>
        <taxon>Pseudonocardiales</taxon>
        <taxon>Pseudonocardiaceae</taxon>
        <taxon>Amycolatopsis</taxon>
    </lineage>
</organism>
<sequence>MSTSEPSAAETTWRSWLSERAAGGVLDGVVVQQLPFGAFVEVAPGIHGLLVTNRGAAPEAGTRLSVRIERIDVERRRFSLVTA</sequence>
<evidence type="ECO:0000313" key="3">
    <source>
        <dbReference type="Proteomes" id="UP001236014"/>
    </source>
</evidence>
<protein>
    <recommendedName>
        <fullName evidence="1">S1 motif domain-containing protein</fullName>
    </recommendedName>
</protein>
<accession>A0A9Y2MWW7</accession>
<dbReference type="EMBL" id="CP127294">
    <property type="protein sequence ID" value="WIX78207.1"/>
    <property type="molecule type" value="Genomic_DNA"/>
</dbReference>
<name>A0A9Y2MWW7_9PSEU</name>
<reference evidence="2 3" key="1">
    <citation type="submission" date="2023-06" db="EMBL/GenBank/DDBJ databases">
        <authorList>
            <person name="Oyuntsetseg B."/>
            <person name="Kim S.B."/>
        </authorList>
    </citation>
    <scope>NUCLEOTIDE SEQUENCE [LARGE SCALE GENOMIC DNA]</scope>
    <source>
        <strain evidence="2 3">2-15</strain>
    </source>
</reference>
<dbReference type="Proteomes" id="UP001236014">
    <property type="component" value="Chromosome"/>
</dbReference>
<dbReference type="SMART" id="SM00316">
    <property type="entry name" value="S1"/>
    <property type="match status" value="1"/>
</dbReference>
<dbReference type="PROSITE" id="PS50126">
    <property type="entry name" value="S1"/>
    <property type="match status" value="1"/>
</dbReference>
<dbReference type="SUPFAM" id="SSF50249">
    <property type="entry name" value="Nucleic acid-binding proteins"/>
    <property type="match status" value="1"/>
</dbReference>
<gene>
    <name evidence="2" type="ORF">QRX50_43670</name>
</gene>
<dbReference type="KEGG" id="acab:QRX50_43670"/>
<dbReference type="InterPro" id="IPR012340">
    <property type="entry name" value="NA-bd_OB-fold"/>
</dbReference>
<dbReference type="Gene3D" id="2.40.50.140">
    <property type="entry name" value="Nucleic acid-binding proteins"/>
    <property type="match status" value="1"/>
</dbReference>
<dbReference type="GO" id="GO:0003676">
    <property type="term" value="F:nucleic acid binding"/>
    <property type="evidence" value="ECO:0007669"/>
    <property type="project" value="InterPro"/>
</dbReference>